<accession>A0AAV4NGR5</accession>
<evidence type="ECO:0000313" key="2">
    <source>
        <dbReference type="Proteomes" id="UP001054837"/>
    </source>
</evidence>
<comment type="caution">
    <text evidence="1">The sequence shown here is derived from an EMBL/GenBank/DDBJ whole genome shotgun (WGS) entry which is preliminary data.</text>
</comment>
<dbReference type="EMBL" id="BPLQ01001534">
    <property type="protein sequence ID" value="GIX82634.1"/>
    <property type="molecule type" value="Genomic_DNA"/>
</dbReference>
<keyword evidence="2" id="KW-1185">Reference proteome</keyword>
<organism evidence="1 2">
    <name type="scientific">Caerostris darwini</name>
    <dbReference type="NCBI Taxonomy" id="1538125"/>
    <lineage>
        <taxon>Eukaryota</taxon>
        <taxon>Metazoa</taxon>
        <taxon>Ecdysozoa</taxon>
        <taxon>Arthropoda</taxon>
        <taxon>Chelicerata</taxon>
        <taxon>Arachnida</taxon>
        <taxon>Araneae</taxon>
        <taxon>Araneomorphae</taxon>
        <taxon>Entelegynae</taxon>
        <taxon>Araneoidea</taxon>
        <taxon>Araneidae</taxon>
        <taxon>Caerostris</taxon>
    </lineage>
</organism>
<sequence>MDAEIDYPVSSKAIRENFYVDDLLLSMNIPEKITKVCRQVSLLLFKRGFELRKWRYNSSDVLRRLNVIKEEKFEIHGSTSCKVLGLQWKSSTDVFCFTPHLKIYRLLTKQNHVDIATRDINPQNLGSCRLWWHETNFLHQDFHYGPLEDPAPERIPKELLAQRSDPIFSKSCAIYPTLHIIFEKHSSLAKIIHILAYCRRFIVRCKLGTNLASETIYSSLSDIIEIKSILFRWVQERHFPDKLNSLQAGKTLSPSSKILSFNSFLDNGVLRAGGRIRRSNLPFKSKHPILLPGNHKISAMIIQEAHIANSHAGPTVLAHILKQTYWIVGSKNC</sequence>
<dbReference type="PANTHER" id="PTHR47331">
    <property type="entry name" value="PHD-TYPE DOMAIN-CONTAINING PROTEIN"/>
    <property type="match status" value="1"/>
</dbReference>
<evidence type="ECO:0000313" key="1">
    <source>
        <dbReference type="EMBL" id="GIX82634.1"/>
    </source>
</evidence>
<dbReference type="Proteomes" id="UP001054837">
    <property type="component" value="Unassembled WGS sequence"/>
</dbReference>
<name>A0AAV4NGR5_9ARAC</name>
<dbReference type="AlphaFoldDB" id="A0AAV4NGR5"/>
<keyword evidence="1" id="KW-0808">Transferase</keyword>
<proteinExistence type="predicted"/>
<dbReference type="GO" id="GO:0003964">
    <property type="term" value="F:RNA-directed DNA polymerase activity"/>
    <property type="evidence" value="ECO:0007669"/>
    <property type="project" value="UniProtKB-KW"/>
</dbReference>
<keyword evidence="1" id="KW-0548">Nucleotidyltransferase</keyword>
<dbReference type="PANTHER" id="PTHR47331:SF2">
    <property type="match status" value="1"/>
</dbReference>
<reference evidence="1 2" key="1">
    <citation type="submission" date="2021-06" db="EMBL/GenBank/DDBJ databases">
        <title>Caerostris darwini draft genome.</title>
        <authorList>
            <person name="Kono N."/>
            <person name="Arakawa K."/>
        </authorList>
    </citation>
    <scope>NUCLEOTIDE SEQUENCE [LARGE SCALE GENOMIC DNA]</scope>
</reference>
<gene>
    <name evidence="1" type="primary">AVEN_166281_1</name>
    <name evidence="1" type="ORF">CDAR_295551</name>
</gene>
<protein>
    <submittedName>
        <fullName evidence="1">Reverse transcriptase</fullName>
    </submittedName>
</protein>
<keyword evidence="1" id="KW-0695">RNA-directed DNA polymerase</keyword>